<evidence type="ECO:0000313" key="14">
    <source>
        <dbReference type="EMBL" id="AFQ14618.1"/>
    </source>
</evidence>
<organism evidence="14 15">
    <name type="scientific">Bacillus thuringiensis HD-771</name>
    <dbReference type="NCBI Taxonomy" id="1218175"/>
    <lineage>
        <taxon>Bacteria</taxon>
        <taxon>Bacillati</taxon>
        <taxon>Bacillota</taxon>
        <taxon>Bacilli</taxon>
        <taxon>Bacillales</taxon>
        <taxon>Bacillaceae</taxon>
        <taxon>Bacillus</taxon>
        <taxon>Bacillus cereus group</taxon>
    </lineage>
</organism>
<evidence type="ECO:0000256" key="4">
    <source>
        <dbReference type="ARBA" id="ARBA00011901"/>
    </source>
</evidence>
<evidence type="ECO:0000256" key="11">
    <source>
        <dbReference type="ARBA" id="ARBA00030881"/>
    </source>
</evidence>
<keyword evidence="6" id="KW-0732">Signal</keyword>
<protein>
    <recommendedName>
        <fullName evidence="4">N-acetylmuramoyl-L-alanine amidase</fullName>
        <ecNumber evidence="4">3.5.1.28</ecNumber>
    </recommendedName>
    <alternativeName>
        <fullName evidence="12">Autolysin</fullName>
    </alternativeName>
    <alternativeName>
        <fullName evidence="11">Cell wall hydrolase</fullName>
    </alternativeName>
</protein>
<dbReference type="GO" id="GO:0009253">
    <property type="term" value="P:peptidoglycan catabolic process"/>
    <property type="evidence" value="ECO:0007669"/>
    <property type="project" value="InterPro"/>
</dbReference>
<dbReference type="Pfam" id="PF01510">
    <property type="entry name" value="Amidase_2"/>
    <property type="match status" value="1"/>
</dbReference>
<keyword evidence="5" id="KW-0964">Secreted</keyword>
<dbReference type="GO" id="GO:0008745">
    <property type="term" value="F:N-acetylmuramoyl-L-alanine amidase activity"/>
    <property type="evidence" value="ECO:0007669"/>
    <property type="project" value="UniProtKB-EC"/>
</dbReference>
<dbReference type="GO" id="GO:0005576">
    <property type="term" value="C:extracellular region"/>
    <property type="evidence" value="ECO:0007669"/>
    <property type="project" value="UniProtKB-SubCell"/>
</dbReference>
<evidence type="ECO:0000256" key="7">
    <source>
        <dbReference type="ARBA" id="ARBA00022801"/>
    </source>
</evidence>
<evidence type="ECO:0000256" key="10">
    <source>
        <dbReference type="ARBA" id="ARBA00023316"/>
    </source>
</evidence>
<dbReference type="SUPFAM" id="SSF55846">
    <property type="entry name" value="N-acetylmuramoyl-L-alanine amidase-like"/>
    <property type="match status" value="1"/>
</dbReference>
<dbReference type="Pfam" id="PF12123">
    <property type="entry name" value="CBD_PlyG"/>
    <property type="match status" value="1"/>
</dbReference>
<keyword evidence="7" id="KW-0378">Hydrolase</keyword>
<dbReference type="GO" id="GO:0009254">
    <property type="term" value="P:peptidoglycan turnover"/>
    <property type="evidence" value="ECO:0007669"/>
    <property type="project" value="TreeGrafter"/>
</dbReference>
<evidence type="ECO:0000256" key="1">
    <source>
        <dbReference type="ARBA" id="ARBA00001561"/>
    </source>
</evidence>
<evidence type="ECO:0000256" key="5">
    <source>
        <dbReference type="ARBA" id="ARBA00022525"/>
    </source>
</evidence>
<dbReference type="GO" id="GO:0030420">
    <property type="term" value="P:establishment of competence for transformation"/>
    <property type="evidence" value="ECO:0007669"/>
    <property type="project" value="UniProtKB-KW"/>
</dbReference>
<dbReference type="InterPro" id="IPR051206">
    <property type="entry name" value="NAMLAA_amidase_2"/>
</dbReference>
<keyword evidence="8" id="KW-0749">Sporulation</keyword>
<dbReference type="InterPro" id="IPR002502">
    <property type="entry name" value="Amidase_domain"/>
</dbReference>
<dbReference type="SMART" id="SM00644">
    <property type="entry name" value="Ami_2"/>
    <property type="match status" value="1"/>
</dbReference>
<dbReference type="EMBL" id="CP003752">
    <property type="protein sequence ID" value="AFQ14618.1"/>
    <property type="molecule type" value="Genomic_DNA"/>
</dbReference>
<accession>A0A9W3JAV0</accession>
<evidence type="ECO:0000256" key="3">
    <source>
        <dbReference type="ARBA" id="ARBA00007553"/>
    </source>
</evidence>
<dbReference type="KEGG" id="bti:BTG_05630"/>
<gene>
    <name evidence="14" type="ORF">BTG_05630</name>
</gene>
<keyword evidence="10" id="KW-0961">Cell wall biogenesis/degradation</keyword>
<dbReference type="CDD" id="cd06583">
    <property type="entry name" value="PGRP"/>
    <property type="match status" value="1"/>
</dbReference>
<evidence type="ECO:0000256" key="2">
    <source>
        <dbReference type="ARBA" id="ARBA00004613"/>
    </source>
</evidence>
<comment type="subcellular location">
    <subcellularLocation>
        <location evidence="2">Secreted</location>
    </subcellularLocation>
</comment>
<feature type="domain" description="N-acetylmuramoyl-L-alanine amidase" evidence="13">
    <location>
        <begin position="14"/>
        <end position="149"/>
    </location>
</feature>
<evidence type="ECO:0000313" key="15">
    <source>
        <dbReference type="Proteomes" id="UP000005259"/>
    </source>
</evidence>
<dbReference type="RefSeq" id="WP_000248552.1">
    <property type="nucleotide sequence ID" value="NC_018500.1"/>
</dbReference>
<sequence>MVNVIDHLVSPSKYPLKAPYKMTPTEITFHNTYNDAPAVNEAKYMVGNDLAISYHDAVDDKEVRHCIPYDRNAWHAGDGNGRGNRNSIGVEICYSMSGGERYRKAELNAIDHISNLMIRFGIPISKVKTHQERNGKYCPHRMLDEGRVGWFKAELEKAVDRKKGNLKCSDSKDYAGKVEIIVNKYNKVVTYQFGIALAKDLCDILNGLGYASELRFTGANGLIHVETEHRQGNELDKLTAQMDAKGIKYFYTQSDEPWQF</sequence>
<reference evidence="14 15" key="1">
    <citation type="submission" date="2012-08" db="EMBL/GenBank/DDBJ databases">
        <authorList>
            <person name="Doggett N."/>
            <person name="Teshima H."/>
            <person name="Bruce D."/>
            <person name="Detter J.C."/>
            <person name="Johnson S.L."/>
            <person name="Han C."/>
        </authorList>
    </citation>
    <scope>NUCLEOTIDE SEQUENCE [LARGE SCALE GENOMIC DNA]</scope>
    <source>
        <strain evidence="14 15">HD-771</strain>
    </source>
</reference>
<keyword evidence="9" id="KW-0178">Competence</keyword>
<evidence type="ECO:0000256" key="9">
    <source>
        <dbReference type="ARBA" id="ARBA00023287"/>
    </source>
</evidence>
<dbReference type="FunFam" id="3.40.80.10:FF:000007">
    <property type="entry name" value="N-acetylmuramoyl-L-alanine amidase XlyA"/>
    <property type="match status" value="1"/>
</dbReference>
<dbReference type="InterPro" id="IPR021976">
    <property type="entry name" value="Amidase_C"/>
</dbReference>
<dbReference type="GO" id="GO:0030435">
    <property type="term" value="P:sporulation resulting in formation of a cellular spore"/>
    <property type="evidence" value="ECO:0007669"/>
    <property type="project" value="UniProtKB-KW"/>
</dbReference>
<dbReference type="GO" id="GO:0071555">
    <property type="term" value="P:cell wall organization"/>
    <property type="evidence" value="ECO:0007669"/>
    <property type="project" value="UniProtKB-KW"/>
</dbReference>
<evidence type="ECO:0000259" key="13">
    <source>
        <dbReference type="SMART" id="SM00644"/>
    </source>
</evidence>
<dbReference type="InterPro" id="IPR036505">
    <property type="entry name" value="Amidase/PGRP_sf"/>
</dbReference>
<dbReference type="PANTHER" id="PTHR30417">
    <property type="entry name" value="N-ACETYLMURAMOYL-L-ALANINE AMIDASE AMID"/>
    <property type="match status" value="1"/>
</dbReference>
<evidence type="ECO:0000256" key="6">
    <source>
        <dbReference type="ARBA" id="ARBA00022729"/>
    </source>
</evidence>
<evidence type="ECO:0000256" key="8">
    <source>
        <dbReference type="ARBA" id="ARBA00022969"/>
    </source>
</evidence>
<dbReference type="Proteomes" id="UP000005259">
    <property type="component" value="Chromosome"/>
</dbReference>
<comment type="similarity">
    <text evidence="3">Belongs to the N-acetylmuramoyl-L-alanine amidase 2 family.</text>
</comment>
<name>A0A9W3JAV0_BACTU</name>
<comment type="catalytic activity">
    <reaction evidence="1">
        <text>Hydrolyzes the link between N-acetylmuramoyl residues and L-amino acid residues in certain cell-wall glycopeptides.</text>
        <dbReference type="EC" id="3.5.1.28"/>
    </reaction>
</comment>
<evidence type="ECO:0000256" key="12">
    <source>
        <dbReference type="ARBA" id="ARBA00032390"/>
    </source>
</evidence>
<proteinExistence type="inferred from homology"/>
<dbReference type="PANTHER" id="PTHR30417:SF11">
    <property type="entry name" value="N-ACETYLMURAMOYL-L-ALANINE AMIDASE XLYA"/>
    <property type="match status" value="1"/>
</dbReference>
<dbReference type="Gene3D" id="3.40.80.10">
    <property type="entry name" value="Peptidoglycan recognition protein-like"/>
    <property type="match status" value="1"/>
</dbReference>
<dbReference type="AlphaFoldDB" id="A0A9W3JAV0"/>
<dbReference type="EC" id="3.5.1.28" evidence="4"/>